<proteinExistence type="predicted"/>
<evidence type="ECO:0000256" key="1">
    <source>
        <dbReference type="SAM" id="MobiDB-lite"/>
    </source>
</evidence>
<comment type="caution">
    <text evidence="2">The sequence shown here is derived from an EMBL/GenBank/DDBJ whole genome shotgun (WGS) entry which is preliminary data.</text>
</comment>
<name>A0A8T0QAH8_PANVG</name>
<protein>
    <submittedName>
        <fullName evidence="2">Uncharacterized protein</fullName>
    </submittedName>
</protein>
<keyword evidence="3" id="KW-1185">Reference proteome</keyword>
<feature type="compositionally biased region" description="Basic and acidic residues" evidence="1">
    <location>
        <begin position="33"/>
        <end position="47"/>
    </location>
</feature>
<dbReference type="AlphaFoldDB" id="A0A8T0QAH8"/>
<dbReference type="Proteomes" id="UP000823388">
    <property type="component" value="Chromosome 7K"/>
</dbReference>
<evidence type="ECO:0000313" key="3">
    <source>
        <dbReference type="Proteomes" id="UP000823388"/>
    </source>
</evidence>
<feature type="region of interest" description="Disordered" evidence="1">
    <location>
        <begin position="1"/>
        <end position="58"/>
    </location>
</feature>
<accession>A0A8T0QAH8</accession>
<evidence type="ECO:0000313" key="2">
    <source>
        <dbReference type="EMBL" id="KAG2572027.1"/>
    </source>
</evidence>
<gene>
    <name evidence="2" type="ORF">PVAP13_7KG144955</name>
</gene>
<organism evidence="2 3">
    <name type="scientific">Panicum virgatum</name>
    <name type="common">Blackwell switchgrass</name>
    <dbReference type="NCBI Taxonomy" id="38727"/>
    <lineage>
        <taxon>Eukaryota</taxon>
        <taxon>Viridiplantae</taxon>
        <taxon>Streptophyta</taxon>
        <taxon>Embryophyta</taxon>
        <taxon>Tracheophyta</taxon>
        <taxon>Spermatophyta</taxon>
        <taxon>Magnoliopsida</taxon>
        <taxon>Liliopsida</taxon>
        <taxon>Poales</taxon>
        <taxon>Poaceae</taxon>
        <taxon>PACMAD clade</taxon>
        <taxon>Panicoideae</taxon>
        <taxon>Panicodae</taxon>
        <taxon>Paniceae</taxon>
        <taxon>Panicinae</taxon>
        <taxon>Panicum</taxon>
        <taxon>Panicum sect. Hiantes</taxon>
    </lineage>
</organism>
<sequence length="107" mass="12026">MEIPSDQIRVPYQQRKFQDRVDLHSAANPIAAEEGRNEGDRGGDGCEGRAPPGRQRASVVGGGWWRVRRRWRRRGRRIVVCVCERVMASRSWVYSTRAGPGGAGPPR</sequence>
<reference evidence="2" key="1">
    <citation type="submission" date="2020-05" db="EMBL/GenBank/DDBJ databases">
        <title>WGS assembly of Panicum virgatum.</title>
        <authorList>
            <person name="Lovell J.T."/>
            <person name="Jenkins J."/>
            <person name="Shu S."/>
            <person name="Juenger T.E."/>
            <person name="Schmutz J."/>
        </authorList>
    </citation>
    <scope>NUCLEOTIDE SEQUENCE</scope>
    <source>
        <strain evidence="2">AP13</strain>
    </source>
</reference>
<dbReference type="EMBL" id="CM029049">
    <property type="protein sequence ID" value="KAG2572027.1"/>
    <property type="molecule type" value="Genomic_DNA"/>
</dbReference>